<proteinExistence type="predicted"/>
<evidence type="ECO:0000256" key="2">
    <source>
        <dbReference type="SAM" id="SignalP"/>
    </source>
</evidence>
<feature type="region of interest" description="Disordered" evidence="1">
    <location>
        <begin position="516"/>
        <end position="558"/>
    </location>
</feature>
<dbReference type="Proteomes" id="UP000224854">
    <property type="component" value="Unassembled WGS sequence"/>
</dbReference>
<name>A0A2C5YN37_9HYPO</name>
<organism evidence="3 4">
    <name type="scientific">Ophiocordyceps australis</name>
    <dbReference type="NCBI Taxonomy" id="1399860"/>
    <lineage>
        <taxon>Eukaryota</taxon>
        <taxon>Fungi</taxon>
        <taxon>Dikarya</taxon>
        <taxon>Ascomycota</taxon>
        <taxon>Pezizomycotina</taxon>
        <taxon>Sordariomycetes</taxon>
        <taxon>Hypocreomycetidae</taxon>
        <taxon>Hypocreales</taxon>
        <taxon>Ophiocordycipitaceae</taxon>
        <taxon>Ophiocordyceps</taxon>
    </lineage>
</organism>
<keyword evidence="2" id="KW-0732">Signal</keyword>
<reference evidence="3 4" key="1">
    <citation type="submission" date="2017-06" db="EMBL/GenBank/DDBJ databases">
        <title>Ant-infecting Ophiocordyceps genomes reveal a high diversity of potential behavioral manipulation genes and a possible major role for enterotoxins.</title>
        <authorList>
            <person name="De Bekker C."/>
            <person name="Evans H.C."/>
            <person name="Brachmann A."/>
            <person name="Hughes D.P."/>
        </authorList>
    </citation>
    <scope>NUCLEOTIDE SEQUENCE [LARGE SCALE GENOMIC DNA]</scope>
    <source>
        <strain evidence="3 4">1348a</strain>
    </source>
</reference>
<dbReference type="AlphaFoldDB" id="A0A2C5YN37"/>
<accession>A0A2C5YN37</accession>
<feature type="chain" id="PRO_5012835506" description="Repetitive proline-rich cell wall protein" evidence="2">
    <location>
        <begin position="17"/>
        <end position="594"/>
    </location>
</feature>
<evidence type="ECO:0008006" key="5">
    <source>
        <dbReference type="Google" id="ProtNLM"/>
    </source>
</evidence>
<sequence>MVFGAALLAFAATALGNQLAPRGDYEHENPSYPNETQHTTLTTYTTTTVCPVTSTITSGGTTYWKTDLTTSTLTVTECHGCGGGVVTVPGPTVTGGTTTMVEVTYTTVCPVTETITGPTHTYLTTHTVTSEVVTRVPTTYYTSVPGPEKTATATDVQYTTLTSLCPVTKTTTIEGHERTITYTTTSLIKTIVPTTVEETYKKPDHTATATDVEYSTITSLCPVTQTTTIGGKEYTTTFTTTKLIETVIPKTYQETKKLPDTTKTATDVEYSTITSVCPVTETTTIGGKEYTTTYTTTKLIETKVPKTIKETKKLPDSTKTATDVEYSTITSLCPVTEVTTISGTVHTTTYTTTKLIETKVAKTIKETVKQPDTTATATDVVYSTITSLCPVTQVTTIGGKVKTLTYTTTKLIETKVPVIVSKTVEGPDTTETATDVAYKTVTKLHPVTKVISVGGEERTVTVSSTKVVEVHQSNTVYVTVKGPGGEKTKTEYAVVTKTGAPVPVTETVVAPGPPVYETKTKTEEHNAPPETVTYSKPAEKPTSVYPSPPSTETNAPVVPPSTTSAAVVPTGAAQVNGVSAAALFVGVAGIMAVL</sequence>
<feature type="signal peptide" evidence="2">
    <location>
        <begin position="1"/>
        <end position="16"/>
    </location>
</feature>
<dbReference type="EMBL" id="NJEU01001034">
    <property type="protein sequence ID" value="PHH68910.1"/>
    <property type="molecule type" value="Genomic_DNA"/>
</dbReference>
<dbReference type="OrthoDB" id="3561626at2759"/>
<evidence type="ECO:0000256" key="1">
    <source>
        <dbReference type="SAM" id="MobiDB-lite"/>
    </source>
</evidence>
<feature type="compositionally biased region" description="Basic and acidic residues" evidence="1">
    <location>
        <begin position="518"/>
        <end position="527"/>
    </location>
</feature>
<protein>
    <recommendedName>
        <fullName evidence="5">Repetitive proline-rich cell wall protein</fullName>
    </recommendedName>
</protein>
<keyword evidence="4" id="KW-1185">Reference proteome</keyword>
<gene>
    <name evidence="3" type="ORF">CDD82_191</name>
</gene>
<comment type="caution">
    <text evidence="3">The sequence shown here is derived from an EMBL/GenBank/DDBJ whole genome shotgun (WGS) entry which is preliminary data.</text>
</comment>
<evidence type="ECO:0000313" key="3">
    <source>
        <dbReference type="EMBL" id="PHH68910.1"/>
    </source>
</evidence>
<evidence type="ECO:0000313" key="4">
    <source>
        <dbReference type="Proteomes" id="UP000224854"/>
    </source>
</evidence>